<evidence type="ECO:0000313" key="4">
    <source>
        <dbReference type="Proteomes" id="UP001594288"/>
    </source>
</evidence>
<dbReference type="PANTHER" id="PTHR12526:SF630">
    <property type="entry name" value="GLYCOSYLTRANSFERASE"/>
    <property type="match status" value="1"/>
</dbReference>
<proteinExistence type="predicted"/>
<evidence type="ECO:0000259" key="2">
    <source>
        <dbReference type="Pfam" id="PF13439"/>
    </source>
</evidence>
<evidence type="ECO:0000259" key="1">
    <source>
        <dbReference type="Pfam" id="PF00534"/>
    </source>
</evidence>
<keyword evidence="3" id="KW-0328">Glycosyltransferase</keyword>
<keyword evidence="4" id="KW-1185">Reference proteome</keyword>
<dbReference type="InterPro" id="IPR001296">
    <property type="entry name" value="Glyco_trans_1"/>
</dbReference>
<feature type="domain" description="Glycosyltransferase subfamily 4-like N-terminal" evidence="2">
    <location>
        <begin position="12"/>
        <end position="158"/>
    </location>
</feature>
<accession>A0ABV6YNR7</accession>
<dbReference type="InterPro" id="IPR028098">
    <property type="entry name" value="Glyco_trans_4-like_N"/>
</dbReference>
<gene>
    <name evidence="3" type="ORF">ACFL2Z_02215</name>
</gene>
<name>A0ABV6YNR7_UNCEI</name>
<comment type="caution">
    <text evidence="3">The sequence shown here is derived from an EMBL/GenBank/DDBJ whole genome shotgun (WGS) entry which is preliminary data.</text>
</comment>
<organism evidence="3 4">
    <name type="scientific">Eiseniibacteriota bacterium</name>
    <dbReference type="NCBI Taxonomy" id="2212470"/>
    <lineage>
        <taxon>Bacteria</taxon>
        <taxon>Candidatus Eiseniibacteriota</taxon>
    </lineage>
</organism>
<dbReference type="Pfam" id="PF13439">
    <property type="entry name" value="Glyco_transf_4"/>
    <property type="match status" value="1"/>
</dbReference>
<feature type="domain" description="Glycosyl transferase family 1" evidence="1">
    <location>
        <begin position="171"/>
        <end position="333"/>
    </location>
</feature>
<keyword evidence="3" id="KW-0808">Transferase</keyword>
<dbReference type="EMBL" id="JBHPEI010000024">
    <property type="protein sequence ID" value="MFC1799709.1"/>
    <property type="molecule type" value="Genomic_DNA"/>
</dbReference>
<sequence>MNILFISSKKGWGGVVTLMYRCALGLERRGHRVWILSHPDSLFTRSDPPGVTIIPRKLGMDFNPLMIGYLVAFIRRNGIDAILTNIKKEVVTGGIAARLCGIPNVRRIGSPDDLNDKVRWYQQRLVDHSVLPSEMTLKQAMGKVDWLDPDTFTTVHTGKNPADFTVEELSEQRGRWGLSGSDLIIGCTAQLAAVKGLDGLIRVFAGAVAEHPECALVLTGEGPERESLETLRTELGISGRVVFPGFSRAPMLASAAYDIAVLNSHSEGFPNTLVEYFAAGKAVVCTNVGGIPEIVEDGKNGLMIDPGDDRALTEKIMLLIEQPELRRRLGKSALDTLKAGFTEEGMIEAYERVFERAVAGKGR</sequence>
<reference evidence="3 4" key="1">
    <citation type="submission" date="2024-09" db="EMBL/GenBank/DDBJ databases">
        <authorList>
            <person name="D'Angelo T."/>
        </authorList>
    </citation>
    <scope>NUCLEOTIDE SEQUENCE [LARGE SCALE GENOMIC DNA]</scope>
    <source>
        <strain evidence="3">SAG AM-311-F02</strain>
    </source>
</reference>
<dbReference type="CDD" id="cd03801">
    <property type="entry name" value="GT4_PimA-like"/>
    <property type="match status" value="1"/>
</dbReference>
<dbReference type="GO" id="GO:0016757">
    <property type="term" value="F:glycosyltransferase activity"/>
    <property type="evidence" value="ECO:0007669"/>
    <property type="project" value="UniProtKB-KW"/>
</dbReference>
<dbReference type="Gene3D" id="3.40.50.2000">
    <property type="entry name" value="Glycogen Phosphorylase B"/>
    <property type="match status" value="2"/>
</dbReference>
<dbReference type="Proteomes" id="UP001594288">
    <property type="component" value="Unassembled WGS sequence"/>
</dbReference>
<dbReference type="Pfam" id="PF00534">
    <property type="entry name" value="Glycos_transf_1"/>
    <property type="match status" value="1"/>
</dbReference>
<protein>
    <submittedName>
        <fullName evidence="3">Glycosyltransferase family 4 protein</fullName>
        <ecNumber evidence="3">2.4.-.-</ecNumber>
    </submittedName>
</protein>
<evidence type="ECO:0000313" key="3">
    <source>
        <dbReference type="EMBL" id="MFC1799709.1"/>
    </source>
</evidence>
<dbReference type="SUPFAM" id="SSF53756">
    <property type="entry name" value="UDP-Glycosyltransferase/glycogen phosphorylase"/>
    <property type="match status" value="1"/>
</dbReference>
<dbReference type="PANTHER" id="PTHR12526">
    <property type="entry name" value="GLYCOSYLTRANSFERASE"/>
    <property type="match status" value="1"/>
</dbReference>
<dbReference type="EC" id="2.4.-.-" evidence="3"/>